<dbReference type="RefSeq" id="WP_238201897.1">
    <property type="nucleotide sequence ID" value="NZ_BPQE01000006.1"/>
</dbReference>
<proteinExistence type="inferred from homology"/>
<organism evidence="13 14">
    <name type="scientific">Methylobacterium aerolatum</name>
    <dbReference type="NCBI Taxonomy" id="418708"/>
    <lineage>
        <taxon>Bacteria</taxon>
        <taxon>Pseudomonadati</taxon>
        <taxon>Pseudomonadota</taxon>
        <taxon>Alphaproteobacteria</taxon>
        <taxon>Hyphomicrobiales</taxon>
        <taxon>Methylobacteriaceae</taxon>
        <taxon>Methylobacterium</taxon>
    </lineage>
</organism>
<feature type="domain" description="Peptidase C39" evidence="12">
    <location>
        <begin position="4"/>
        <end position="132"/>
    </location>
</feature>
<evidence type="ECO:0000256" key="4">
    <source>
        <dbReference type="ARBA" id="ARBA00022741"/>
    </source>
</evidence>
<feature type="transmembrane region" description="Helical" evidence="9">
    <location>
        <begin position="164"/>
        <end position="185"/>
    </location>
</feature>
<dbReference type="InterPro" id="IPR005074">
    <property type="entry name" value="Peptidase_C39"/>
</dbReference>
<evidence type="ECO:0000256" key="9">
    <source>
        <dbReference type="SAM" id="Phobius"/>
    </source>
</evidence>
<evidence type="ECO:0000313" key="14">
    <source>
        <dbReference type="Proteomes" id="UP001231124"/>
    </source>
</evidence>
<feature type="transmembrane region" description="Helical" evidence="9">
    <location>
        <begin position="197"/>
        <end position="218"/>
    </location>
</feature>
<evidence type="ECO:0000313" key="13">
    <source>
        <dbReference type="EMBL" id="MDQ0448817.1"/>
    </source>
</evidence>
<dbReference type="InterPro" id="IPR003439">
    <property type="entry name" value="ABC_transporter-like_ATP-bd"/>
</dbReference>
<protein>
    <submittedName>
        <fullName evidence="13">ATP-binding cassette subfamily B protein</fullName>
    </submittedName>
</protein>
<evidence type="ECO:0000256" key="2">
    <source>
        <dbReference type="ARBA" id="ARBA00005417"/>
    </source>
</evidence>
<dbReference type="InterPro" id="IPR011527">
    <property type="entry name" value="ABC1_TM_dom"/>
</dbReference>
<evidence type="ECO:0000259" key="10">
    <source>
        <dbReference type="PROSITE" id="PS50893"/>
    </source>
</evidence>
<dbReference type="PROSITE" id="PS00211">
    <property type="entry name" value="ABC_TRANSPORTER_1"/>
    <property type="match status" value="1"/>
</dbReference>
<dbReference type="Gene3D" id="3.40.50.300">
    <property type="entry name" value="P-loop containing nucleotide triphosphate hydrolases"/>
    <property type="match status" value="1"/>
</dbReference>
<keyword evidence="3 9" id="KW-0812">Transmembrane</keyword>
<dbReference type="SUPFAM" id="SSF90123">
    <property type="entry name" value="ABC transporter transmembrane region"/>
    <property type="match status" value="1"/>
</dbReference>
<keyword evidence="8 9" id="KW-0472">Membrane</keyword>
<dbReference type="GO" id="GO:0005524">
    <property type="term" value="F:ATP binding"/>
    <property type="evidence" value="ECO:0007669"/>
    <property type="project" value="UniProtKB-KW"/>
</dbReference>
<dbReference type="SUPFAM" id="SSF52540">
    <property type="entry name" value="P-loop containing nucleoside triphosphate hydrolases"/>
    <property type="match status" value="1"/>
</dbReference>
<comment type="similarity">
    <text evidence="2">Belongs to the ABC transporter superfamily.</text>
</comment>
<dbReference type="InterPro" id="IPR039421">
    <property type="entry name" value="Type_1_exporter"/>
</dbReference>
<dbReference type="SMART" id="SM00382">
    <property type="entry name" value="AAA"/>
    <property type="match status" value="1"/>
</dbReference>
<dbReference type="Gene3D" id="3.90.70.10">
    <property type="entry name" value="Cysteine proteinases"/>
    <property type="match status" value="1"/>
</dbReference>
<dbReference type="Pfam" id="PF03412">
    <property type="entry name" value="Peptidase_C39"/>
    <property type="match status" value="1"/>
</dbReference>
<dbReference type="InterPro" id="IPR036640">
    <property type="entry name" value="ABC1_TM_sf"/>
</dbReference>
<dbReference type="CDD" id="cd18783">
    <property type="entry name" value="ABC_6TM_PrtD_LapB_HlyB_like"/>
    <property type="match status" value="1"/>
</dbReference>
<reference evidence="13 14" key="1">
    <citation type="submission" date="2023-07" db="EMBL/GenBank/DDBJ databases">
        <title>Genomic Encyclopedia of Type Strains, Phase IV (KMG-IV): sequencing the most valuable type-strain genomes for metagenomic binning, comparative biology and taxonomic classification.</title>
        <authorList>
            <person name="Goeker M."/>
        </authorList>
    </citation>
    <scope>NUCLEOTIDE SEQUENCE [LARGE SCALE GENOMIC DNA]</scope>
    <source>
        <strain evidence="13 14">DSM 19013</strain>
    </source>
</reference>
<dbReference type="Gene3D" id="1.20.1560.10">
    <property type="entry name" value="ABC transporter type 1, transmembrane domain"/>
    <property type="match status" value="1"/>
</dbReference>
<evidence type="ECO:0000256" key="6">
    <source>
        <dbReference type="ARBA" id="ARBA00022840"/>
    </source>
</evidence>
<dbReference type="PROSITE" id="PS50929">
    <property type="entry name" value="ABC_TM1F"/>
    <property type="match status" value="1"/>
</dbReference>
<feature type="transmembrane region" description="Helical" evidence="9">
    <location>
        <begin position="302"/>
        <end position="322"/>
    </location>
</feature>
<keyword evidence="5" id="KW-0378">Hydrolase</keyword>
<sequence length="741" mass="81647">MDGQDSSDVSTLSALILVARSHGIHLTLRQLAQEGQLPTLAVDTPQMLACAARAGLKGTALHLDWKKLAGAERLFPVIVTLANGTRMVARAIVDNDERAEIVLEDPQVGETGRLTLDRHRFEAAWTGETALIKRDYALRDEDQPFGLGLIAGLVLREKRIVRDVTVAAVVLSVLSLVPILFFRLMTDRVLTHHALNTFSVLCLAMLAMVGFEVVFTALRRHLVMHLTTRVDVKISTYLFDRILRLPVEFFERTPVGLIARDMNEVWRVRNFLTSQLFGTILDSISLLFLVPVMFAFSVPLTFIVLGCGLLIGVWIVATLPAFQRRSAAVVAAEGARGSFLVQTLQGIRTVKSLALEPRQRHEWNVLVARAARLRLREQTFGNLIQSAVLPLDRMMVSGTLAIGVWFAMTSDDPTTVASIFVFLLLSQRVASPLRQLAQLVEQYDQAYSAVEVVSRLLNQEPEAGRSGHGVRTPIDGHVAFQNVRFQYTGATAPALDGVSFEAARGTTLGVMGRSGSGKTTVTRLLQRLHANYDGLIKIDGIDLREYDLDHLRQHLGVVLQDNFLFSGTIRDNITAAKIDATFDEVVRAARLAGAEEFIDRLPRGYETYIYEGSSNLSGGQRQRLAIARALITDPKVLILDEATSALDPESEAIVNANLQKIAAGRTVIVISHRLSSLVPADAILVLDRGRVLDIGRHTDLLERCEIYGDLWNQQNGHLTTARPERRLKAIGGRSEGESHAA</sequence>
<comment type="caution">
    <text evidence="13">The sequence shown here is derived from an EMBL/GenBank/DDBJ whole genome shotgun (WGS) entry which is preliminary data.</text>
</comment>
<name>A0ABU0I2J2_9HYPH</name>
<evidence type="ECO:0000256" key="5">
    <source>
        <dbReference type="ARBA" id="ARBA00022801"/>
    </source>
</evidence>
<evidence type="ECO:0000259" key="12">
    <source>
        <dbReference type="PROSITE" id="PS50990"/>
    </source>
</evidence>
<dbReference type="Pfam" id="PF00005">
    <property type="entry name" value="ABC_tran"/>
    <property type="match status" value="1"/>
</dbReference>
<feature type="domain" description="ABC transmembrane type-1" evidence="11">
    <location>
        <begin position="164"/>
        <end position="445"/>
    </location>
</feature>
<evidence type="ECO:0000256" key="8">
    <source>
        <dbReference type="ARBA" id="ARBA00023136"/>
    </source>
</evidence>
<comment type="subcellular location">
    <subcellularLocation>
        <location evidence="1">Cell membrane</location>
        <topology evidence="1">Multi-pass membrane protein</topology>
    </subcellularLocation>
</comment>
<feature type="transmembrane region" description="Helical" evidence="9">
    <location>
        <begin position="276"/>
        <end position="296"/>
    </location>
</feature>
<dbReference type="InterPro" id="IPR027417">
    <property type="entry name" value="P-loop_NTPase"/>
</dbReference>
<dbReference type="PROSITE" id="PS50893">
    <property type="entry name" value="ABC_TRANSPORTER_2"/>
    <property type="match status" value="1"/>
</dbReference>
<gene>
    <name evidence="13" type="ORF">QO012_003329</name>
</gene>
<dbReference type="PANTHER" id="PTHR43394:SF1">
    <property type="entry name" value="ATP-BINDING CASSETTE SUB-FAMILY B MEMBER 10, MITOCHONDRIAL"/>
    <property type="match status" value="1"/>
</dbReference>
<evidence type="ECO:0000259" key="11">
    <source>
        <dbReference type="PROSITE" id="PS50929"/>
    </source>
</evidence>
<keyword evidence="14" id="KW-1185">Reference proteome</keyword>
<evidence type="ECO:0000256" key="7">
    <source>
        <dbReference type="ARBA" id="ARBA00022989"/>
    </source>
</evidence>
<accession>A0ABU0I2J2</accession>
<keyword evidence="4" id="KW-0547">Nucleotide-binding</keyword>
<dbReference type="EMBL" id="JAUSVP010000010">
    <property type="protein sequence ID" value="MDQ0448817.1"/>
    <property type="molecule type" value="Genomic_DNA"/>
</dbReference>
<keyword evidence="6 13" id="KW-0067">ATP-binding</keyword>
<dbReference type="Proteomes" id="UP001231124">
    <property type="component" value="Unassembled WGS sequence"/>
</dbReference>
<dbReference type="InterPro" id="IPR003593">
    <property type="entry name" value="AAA+_ATPase"/>
</dbReference>
<dbReference type="InterPro" id="IPR017871">
    <property type="entry name" value="ABC_transporter-like_CS"/>
</dbReference>
<dbReference type="PANTHER" id="PTHR43394">
    <property type="entry name" value="ATP-DEPENDENT PERMEASE MDL1, MITOCHONDRIAL"/>
    <property type="match status" value="1"/>
</dbReference>
<feature type="domain" description="ABC transporter" evidence="10">
    <location>
        <begin position="478"/>
        <end position="713"/>
    </location>
</feature>
<evidence type="ECO:0000256" key="3">
    <source>
        <dbReference type="ARBA" id="ARBA00022692"/>
    </source>
</evidence>
<keyword evidence="7 9" id="KW-1133">Transmembrane helix</keyword>
<dbReference type="Pfam" id="PF00664">
    <property type="entry name" value="ABC_membrane"/>
    <property type="match status" value="1"/>
</dbReference>
<evidence type="ECO:0000256" key="1">
    <source>
        <dbReference type="ARBA" id="ARBA00004651"/>
    </source>
</evidence>
<dbReference type="PROSITE" id="PS50990">
    <property type="entry name" value="PEPTIDASE_C39"/>
    <property type="match status" value="1"/>
</dbReference>